<comment type="caution">
    <text evidence="1">The sequence shown here is derived from an EMBL/GenBank/DDBJ whole genome shotgun (WGS) entry which is preliminary data.</text>
</comment>
<dbReference type="EMBL" id="JAQQAF010000006">
    <property type="protein sequence ID" value="KAJ8478605.1"/>
    <property type="molecule type" value="Genomic_DNA"/>
</dbReference>
<dbReference type="Proteomes" id="UP001222027">
    <property type="component" value="Unassembled WGS sequence"/>
</dbReference>
<dbReference type="AlphaFoldDB" id="A0AAV8QL02"/>
<gene>
    <name evidence="1" type="ORF">OPV22_022332</name>
</gene>
<accession>A0AAV8QL02</accession>
<proteinExistence type="predicted"/>
<evidence type="ECO:0000313" key="2">
    <source>
        <dbReference type="Proteomes" id="UP001222027"/>
    </source>
</evidence>
<protein>
    <submittedName>
        <fullName evidence="1">Uncharacterized protein</fullName>
    </submittedName>
</protein>
<reference evidence="1 2" key="1">
    <citation type="submission" date="2022-12" db="EMBL/GenBank/DDBJ databases">
        <title>Chromosome-scale assembly of the Ensete ventricosum genome.</title>
        <authorList>
            <person name="Dussert Y."/>
            <person name="Stocks J."/>
            <person name="Wendawek A."/>
            <person name="Woldeyes F."/>
            <person name="Nichols R.A."/>
            <person name="Borrell J.S."/>
        </authorList>
    </citation>
    <scope>NUCLEOTIDE SEQUENCE [LARGE SCALE GENOMIC DNA]</scope>
    <source>
        <strain evidence="2">cv. Maze</strain>
        <tissue evidence="1">Seeds</tissue>
    </source>
</reference>
<evidence type="ECO:0000313" key="1">
    <source>
        <dbReference type="EMBL" id="KAJ8478605.1"/>
    </source>
</evidence>
<organism evidence="1 2">
    <name type="scientific">Ensete ventricosum</name>
    <name type="common">Abyssinian banana</name>
    <name type="synonym">Musa ensete</name>
    <dbReference type="NCBI Taxonomy" id="4639"/>
    <lineage>
        <taxon>Eukaryota</taxon>
        <taxon>Viridiplantae</taxon>
        <taxon>Streptophyta</taxon>
        <taxon>Embryophyta</taxon>
        <taxon>Tracheophyta</taxon>
        <taxon>Spermatophyta</taxon>
        <taxon>Magnoliopsida</taxon>
        <taxon>Liliopsida</taxon>
        <taxon>Zingiberales</taxon>
        <taxon>Musaceae</taxon>
        <taxon>Ensete</taxon>
    </lineage>
</organism>
<name>A0AAV8QL02_ENSVE</name>
<sequence length="97" mass="10719">MPTAPSRVNVTAKLSPENNEARPINPVTCIEWLPLRRVKKKTRRSIEETPTVPSLRSLFLLAHLQSEGITWRGEGRDGVRSAAAWLVAMGSEALGED</sequence>
<keyword evidence="2" id="KW-1185">Reference proteome</keyword>